<accession>A0A499VF42</accession>
<feature type="binding site" evidence="9">
    <location>
        <position position="113"/>
    </location>
    <ligand>
        <name>NAD(+)</name>
        <dbReference type="ChEBI" id="CHEBI:57540"/>
    </ligand>
</feature>
<evidence type="ECO:0000256" key="2">
    <source>
        <dbReference type="ARBA" id="ARBA00022679"/>
    </source>
</evidence>
<evidence type="ECO:0000256" key="5">
    <source>
        <dbReference type="ARBA" id="ARBA00022840"/>
    </source>
</evidence>
<proteinExistence type="inferred from homology"/>
<dbReference type="GO" id="GO:0006741">
    <property type="term" value="P:NADP+ biosynthetic process"/>
    <property type="evidence" value="ECO:0007669"/>
    <property type="project" value="UniProtKB-UniRule"/>
</dbReference>
<name>A0A499VF42_9ACTN</name>
<feature type="binding site" evidence="9">
    <location>
        <begin position="108"/>
        <end position="109"/>
    </location>
    <ligand>
        <name>NAD(+)</name>
        <dbReference type="ChEBI" id="CHEBI:57540"/>
    </ligand>
</feature>
<comment type="function">
    <text evidence="9">Involved in the regulation of the intracellular balance of NAD and NADP, and is a key enzyme in the biosynthesis of NADP. Catalyzes specifically the phosphorylation on 2'-hydroxyl of the adenosine moiety of NAD to yield NADP.</text>
</comment>
<dbReference type="GO" id="GO:0003951">
    <property type="term" value="F:NAD+ kinase activity"/>
    <property type="evidence" value="ECO:0007669"/>
    <property type="project" value="UniProtKB-UniRule"/>
</dbReference>
<feature type="active site" description="Proton acceptor" evidence="9">
    <location>
        <position position="108"/>
    </location>
</feature>
<dbReference type="Gene3D" id="3.40.50.10330">
    <property type="entry name" value="Probable inorganic polyphosphate/atp-NAD kinase, domain 1"/>
    <property type="match status" value="1"/>
</dbReference>
<dbReference type="EMBL" id="AP019620">
    <property type="protein sequence ID" value="BBJ44777.1"/>
    <property type="molecule type" value="Genomic_DNA"/>
</dbReference>
<keyword evidence="5 9" id="KW-0067">ATP-binding</keyword>
<evidence type="ECO:0000256" key="9">
    <source>
        <dbReference type="HAMAP-Rule" id="MF_00361"/>
    </source>
</evidence>
<dbReference type="Pfam" id="PF01513">
    <property type="entry name" value="NAD_kinase"/>
    <property type="match status" value="1"/>
</dbReference>
<dbReference type="Proteomes" id="UP000463951">
    <property type="component" value="Chromosome"/>
</dbReference>
<evidence type="ECO:0000313" key="11">
    <source>
        <dbReference type="Proteomes" id="UP000463951"/>
    </source>
</evidence>
<keyword evidence="3 9" id="KW-0547">Nucleotide-binding</keyword>
<evidence type="ECO:0000256" key="7">
    <source>
        <dbReference type="ARBA" id="ARBA00023027"/>
    </source>
</evidence>
<evidence type="ECO:0000256" key="8">
    <source>
        <dbReference type="ARBA" id="ARBA00047925"/>
    </source>
</evidence>
<reference evidence="10 11" key="1">
    <citation type="journal article" date="2020" name="Int. J. Syst. Evol. Microbiol.">
        <title>Reclassification of Streptomyces castelarensis and Streptomyces sporoclivatus as later heterotypic synonyms of Streptomyces antimycoticus.</title>
        <authorList>
            <person name="Komaki H."/>
            <person name="Tamura T."/>
        </authorList>
    </citation>
    <scope>NUCLEOTIDE SEQUENCE [LARGE SCALE GENOMIC DNA]</scope>
    <source>
        <strain evidence="10 11">NBRC 100767</strain>
    </source>
</reference>
<comment type="cofactor">
    <cofactor evidence="9">
        <name>a divalent metal cation</name>
        <dbReference type="ChEBI" id="CHEBI:60240"/>
    </cofactor>
</comment>
<dbReference type="GO" id="GO:0005524">
    <property type="term" value="F:ATP binding"/>
    <property type="evidence" value="ECO:0007669"/>
    <property type="project" value="UniProtKB-KW"/>
</dbReference>
<dbReference type="GO" id="GO:0019674">
    <property type="term" value="P:NAD+ metabolic process"/>
    <property type="evidence" value="ECO:0007669"/>
    <property type="project" value="InterPro"/>
</dbReference>
<comment type="catalytic activity">
    <reaction evidence="8 9">
        <text>NAD(+) + ATP = ADP + NADP(+) + H(+)</text>
        <dbReference type="Rhea" id="RHEA:18629"/>
        <dbReference type="ChEBI" id="CHEBI:15378"/>
        <dbReference type="ChEBI" id="CHEBI:30616"/>
        <dbReference type="ChEBI" id="CHEBI:57540"/>
        <dbReference type="ChEBI" id="CHEBI:58349"/>
        <dbReference type="ChEBI" id="CHEBI:456216"/>
        <dbReference type="EC" id="2.7.1.23"/>
    </reaction>
</comment>
<feature type="binding site" evidence="9">
    <location>
        <begin position="223"/>
        <end position="228"/>
    </location>
    <ligand>
        <name>NAD(+)</name>
        <dbReference type="ChEBI" id="CHEBI:57540"/>
    </ligand>
</feature>
<dbReference type="Gene3D" id="2.60.200.30">
    <property type="entry name" value="Probable inorganic polyphosphate/atp-NAD kinase, domain 2"/>
    <property type="match status" value="1"/>
</dbReference>
<evidence type="ECO:0000256" key="1">
    <source>
        <dbReference type="ARBA" id="ARBA00022490"/>
    </source>
</evidence>
<evidence type="ECO:0000256" key="6">
    <source>
        <dbReference type="ARBA" id="ARBA00022857"/>
    </source>
</evidence>
<keyword evidence="2 9" id="KW-0808">Transferase</keyword>
<dbReference type="PANTHER" id="PTHR20275">
    <property type="entry name" value="NAD KINASE"/>
    <property type="match status" value="1"/>
</dbReference>
<protein>
    <recommendedName>
        <fullName evidence="9">NAD kinase</fullName>
        <ecNumber evidence="9">2.7.1.23</ecNumber>
    </recommendedName>
    <alternativeName>
        <fullName evidence="9">ATP-dependent NAD kinase</fullName>
    </alternativeName>
</protein>
<feature type="binding site" evidence="9">
    <location>
        <position position="193"/>
    </location>
    <ligand>
        <name>NAD(+)</name>
        <dbReference type="ChEBI" id="CHEBI:57540"/>
    </ligand>
</feature>
<dbReference type="InterPro" id="IPR002504">
    <property type="entry name" value="NADK"/>
</dbReference>
<dbReference type="InterPro" id="IPR016064">
    <property type="entry name" value="NAD/diacylglycerol_kinase_sf"/>
</dbReference>
<dbReference type="GO" id="GO:0046872">
    <property type="term" value="F:metal ion binding"/>
    <property type="evidence" value="ECO:0007669"/>
    <property type="project" value="UniProtKB-UniRule"/>
</dbReference>
<gene>
    <name evidence="10" type="primary">nadK2</name>
    <name evidence="9" type="synonym">nadK</name>
    <name evidence="10" type="ORF">SSPO_074950</name>
</gene>
<dbReference type="InterPro" id="IPR017438">
    <property type="entry name" value="ATP-NAD_kinase_N"/>
</dbReference>
<feature type="binding site" evidence="9">
    <location>
        <begin position="182"/>
        <end position="183"/>
    </location>
    <ligand>
        <name>NAD(+)</name>
        <dbReference type="ChEBI" id="CHEBI:57540"/>
    </ligand>
</feature>
<evidence type="ECO:0000256" key="3">
    <source>
        <dbReference type="ARBA" id="ARBA00022741"/>
    </source>
</evidence>
<comment type="similarity">
    <text evidence="9">Belongs to the NAD kinase family.</text>
</comment>
<keyword evidence="6 9" id="KW-0521">NADP</keyword>
<dbReference type="Pfam" id="PF20143">
    <property type="entry name" value="NAD_kinase_C"/>
    <property type="match status" value="1"/>
</dbReference>
<comment type="caution">
    <text evidence="9">Lacks conserved residue(s) required for the propagation of feature annotation.</text>
</comment>
<feature type="binding site" evidence="9">
    <location>
        <position position="212"/>
    </location>
    <ligand>
        <name>NAD(+)</name>
        <dbReference type="ChEBI" id="CHEBI:57540"/>
    </ligand>
</feature>
<dbReference type="InterPro" id="IPR017437">
    <property type="entry name" value="ATP-NAD_kinase_PpnK-typ_C"/>
</dbReference>
<dbReference type="GO" id="GO:0051287">
    <property type="term" value="F:NAD binding"/>
    <property type="evidence" value="ECO:0007669"/>
    <property type="project" value="UniProtKB-ARBA"/>
</dbReference>
<sequence length="364" mass="38348">MSEPAVPGAGAVGAGVAGAAMPVTEHVPSMPTAEPTADRTVFLLAHTGRPAAIRSAELVVQGLLRSGIGVRVLAAEAADLPLPPAVERVDAGRDVLNGCELLIVLGGDGTLLRGAEFARVSGVPMLGVNLGRVGFLAEAERDDLDKVVDRVVTRQYEVEERMTIDVLVRNDGHIVHTDWALNEASVEKAARERLLEVVTEVDNRPVSRFGGDGVVCATPTGSTAYAFSAGGPVVWPEVEALLMVPISAHALFAKPLVTSPKSVLAVEVQPQTPHGVLWCDGRRTVELPAGARVEVRRGAVPVRLARLHHASFTDRLVAKFALPVAGWRGRRTSLVAAGVRLLFVVGGGCGASGAAPWTVYFRRH</sequence>
<dbReference type="FunFam" id="2.60.200.30:FF:000007">
    <property type="entry name" value="NAD kinase"/>
    <property type="match status" value="1"/>
</dbReference>
<evidence type="ECO:0000313" key="10">
    <source>
        <dbReference type="EMBL" id="BBJ44777.1"/>
    </source>
</evidence>
<dbReference type="SUPFAM" id="SSF111331">
    <property type="entry name" value="NAD kinase/diacylglycerol kinase-like"/>
    <property type="match status" value="1"/>
</dbReference>
<evidence type="ECO:0000256" key="4">
    <source>
        <dbReference type="ARBA" id="ARBA00022777"/>
    </source>
</evidence>
<dbReference type="NCBIfam" id="NF002892">
    <property type="entry name" value="PRK03372.1"/>
    <property type="match status" value="1"/>
</dbReference>
<dbReference type="EC" id="2.7.1.23" evidence="9"/>
<keyword evidence="1 9" id="KW-0963">Cytoplasm</keyword>
<organism evidence="10 11">
    <name type="scientific">Streptomyces antimycoticus</name>
    <dbReference type="NCBI Taxonomy" id="68175"/>
    <lineage>
        <taxon>Bacteria</taxon>
        <taxon>Bacillati</taxon>
        <taxon>Actinomycetota</taxon>
        <taxon>Actinomycetes</taxon>
        <taxon>Kitasatosporales</taxon>
        <taxon>Streptomycetaceae</taxon>
        <taxon>Streptomyces</taxon>
        <taxon>Streptomyces violaceusniger group</taxon>
    </lineage>
</organism>
<dbReference type="PANTHER" id="PTHR20275:SF0">
    <property type="entry name" value="NAD KINASE"/>
    <property type="match status" value="1"/>
</dbReference>
<keyword evidence="7 9" id="KW-0520">NAD</keyword>
<dbReference type="HAMAP" id="MF_00361">
    <property type="entry name" value="NAD_kinase"/>
    <property type="match status" value="1"/>
</dbReference>
<keyword evidence="4 9" id="KW-0418">Kinase</keyword>
<dbReference type="AlphaFoldDB" id="A0A499VF42"/>
<comment type="subcellular location">
    <subcellularLocation>
        <location evidence="9">Cytoplasm</location>
    </subcellularLocation>
</comment>
<dbReference type="GO" id="GO:0005737">
    <property type="term" value="C:cytoplasm"/>
    <property type="evidence" value="ECO:0007669"/>
    <property type="project" value="UniProtKB-SubCell"/>
</dbReference>